<protein>
    <recommendedName>
        <fullName evidence="1">peptidylprolyl isomerase</fullName>
        <ecNumber evidence="1">5.2.1.8</ecNumber>
    </recommendedName>
</protein>
<dbReference type="PANTHER" id="PTHR45625">
    <property type="entry name" value="PEPTIDYL-PROLYL CIS-TRANS ISOMERASE-RELATED"/>
    <property type="match status" value="1"/>
</dbReference>
<comment type="caution">
    <text evidence="6">The sequence shown here is derived from an EMBL/GenBank/DDBJ whole genome shotgun (WGS) entry which is preliminary data.</text>
</comment>
<dbReference type="RefSeq" id="WP_262976819.1">
    <property type="nucleotide sequence ID" value="NZ_CAMAPB010000030.1"/>
</dbReference>
<feature type="signal peptide" evidence="4">
    <location>
        <begin position="1"/>
        <end position="20"/>
    </location>
</feature>
<dbReference type="EC" id="5.2.1.8" evidence="1"/>
<dbReference type="SUPFAM" id="SSF50891">
    <property type="entry name" value="Cyclophilin-like"/>
    <property type="match status" value="1"/>
</dbReference>
<dbReference type="CDD" id="cd00317">
    <property type="entry name" value="cyclophilin"/>
    <property type="match status" value="1"/>
</dbReference>
<name>A0A9W4VSH8_PSEHA</name>
<dbReference type="InterPro" id="IPR029000">
    <property type="entry name" value="Cyclophilin-like_dom_sf"/>
</dbReference>
<feature type="chain" id="PRO_5040954059" description="peptidylprolyl isomerase" evidence="4">
    <location>
        <begin position="21"/>
        <end position="294"/>
    </location>
</feature>
<dbReference type="AlphaFoldDB" id="A0A9W4VSH8"/>
<gene>
    <name evidence="6" type="ORF">PSEHALCIP103_02197</name>
</gene>
<dbReference type="PROSITE" id="PS50072">
    <property type="entry name" value="CSA_PPIASE_2"/>
    <property type="match status" value="1"/>
</dbReference>
<feature type="domain" description="PPIase cyclophilin-type" evidence="5">
    <location>
        <begin position="60"/>
        <end position="237"/>
    </location>
</feature>
<keyword evidence="3" id="KW-0413">Isomerase</keyword>
<evidence type="ECO:0000259" key="5">
    <source>
        <dbReference type="PROSITE" id="PS50072"/>
    </source>
</evidence>
<evidence type="ECO:0000256" key="3">
    <source>
        <dbReference type="ARBA" id="ARBA00023235"/>
    </source>
</evidence>
<evidence type="ECO:0000256" key="2">
    <source>
        <dbReference type="ARBA" id="ARBA00023110"/>
    </source>
</evidence>
<dbReference type="PROSITE" id="PS51257">
    <property type="entry name" value="PROKAR_LIPOPROTEIN"/>
    <property type="match status" value="1"/>
</dbReference>
<organism evidence="6 7">
    <name type="scientific">Pseudoalteromonas haloplanktis</name>
    <name type="common">Alteromonas haloplanktis</name>
    <dbReference type="NCBI Taxonomy" id="228"/>
    <lineage>
        <taxon>Bacteria</taxon>
        <taxon>Pseudomonadati</taxon>
        <taxon>Pseudomonadota</taxon>
        <taxon>Gammaproteobacteria</taxon>
        <taxon>Alteromonadales</taxon>
        <taxon>Pseudoalteromonadaceae</taxon>
        <taxon>Pseudoalteromonas</taxon>
    </lineage>
</organism>
<keyword evidence="2" id="KW-0697">Rotamase</keyword>
<dbReference type="InterPro" id="IPR002130">
    <property type="entry name" value="Cyclophilin-type_PPIase_dom"/>
</dbReference>
<evidence type="ECO:0000256" key="1">
    <source>
        <dbReference type="ARBA" id="ARBA00013194"/>
    </source>
</evidence>
<evidence type="ECO:0000313" key="6">
    <source>
        <dbReference type="EMBL" id="CAH9060064.1"/>
    </source>
</evidence>
<keyword evidence="4" id="KW-0732">Signal</keyword>
<dbReference type="Pfam" id="PF00160">
    <property type="entry name" value="Pro_isomerase"/>
    <property type="match status" value="1"/>
</dbReference>
<keyword evidence="7" id="KW-1185">Reference proteome</keyword>
<dbReference type="EMBL" id="CAMAPB010000030">
    <property type="protein sequence ID" value="CAH9060064.1"/>
    <property type="molecule type" value="Genomic_DNA"/>
</dbReference>
<evidence type="ECO:0000313" key="7">
    <source>
        <dbReference type="Proteomes" id="UP001152447"/>
    </source>
</evidence>
<dbReference type="GO" id="GO:0003755">
    <property type="term" value="F:peptidyl-prolyl cis-trans isomerase activity"/>
    <property type="evidence" value="ECO:0007669"/>
    <property type="project" value="UniProtKB-KW"/>
</dbReference>
<dbReference type="PANTHER" id="PTHR45625:SF4">
    <property type="entry name" value="PEPTIDYLPROLYL ISOMERASE DOMAIN AND WD REPEAT-CONTAINING PROTEIN 1"/>
    <property type="match status" value="1"/>
</dbReference>
<reference evidence="6" key="1">
    <citation type="submission" date="2022-07" db="EMBL/GenBank/DDBJ databases">
        <authorList>
            <person name="Criscuolo A."/>
        </authorList>
    </citation>
    <scope>NUCLEOTIDE SEQUENCE</scope>
    <source>
        <strain evidence="6">CIP103197</strain>
    </source>
</reference>
<sequence length="294" mass="32327">MKKCVVTLLVSALLGGCAQHSTQSPASSAKKLTSSEIIAAAKDDEWRWVESENILKLTLPTGAAYIELNPKLAPKHTANIKKLARQGFYQGTHIYRFVEGFVAQGGDSTGKKLAKTKDNTVPAEFYLTTTEPLLITEMGSDGYAPVTGFLGGFAVAQNQAHTQTWQVHCHGIFAMARDNNINSASSEFFVTIGQGPRYLDKNITVFGRVLKGMAHFHQLARTPTENTEFNPITDLQVLADVADDSSQFKVMKTDSDSFKQLILARGNRSEEWFAYSHNYIDVCGMAVPTKQLND</sequence>
<dbReference type="Gene3D" id="2.40.100.10">
    <property type="entry name" value="Cyclophilin-like"/>
    <property type="match status" value="1"/>
</dbReference>
<proteinExistence type="predicted"/>
<accession>A0A9W4VSH8</accession>
<dbReference type="Proteomes" id="UP001152447">
    <property type="component" value="Unassembled WGS sequence"/>
</dbReference>
<evidence type="ECO:0000256" key="4">
    <source>
        <dbReference type="SAM" id="SignalP"/>
    </source>
</evidence>
<dbReference type="InterPro" id="IPR044666">
    <property type="entry name" value="Cyclophilin_A-like"/>
</dbReference>